<dbReference type="RefSeq" id="WP_387345593.1">
    <property type="nucleotide sequence ID" value="NZ_JBIAXI010000022.1"/>
</dbReference>
<dbReference type="EMBL" id="JBIAXI010000022">
    <property type="protein sequence ID" value="MFF4777166.1"/>
    <property type="molecule type" value="Genomic_DNA"/>
</dbReference>
<sequence length="379" mass="42607">MQSLSGERYSTDAIAVLEPDNTSMGDLDFFVDLMITGTVLGFDHTSDLADVEETFGHGHTFEASSGVISDFGLVEFGWWRDRPQDEWAVIYFGAQTHRLPWLTSDDQVESPLVDRYGGFRPRLDVGELHAAVQARGFTLQERPSYNDGCVDYWEPTSRMGLIAVTDPDEWEEPSGTVLKMLGPGGRYAWLSFQGSEQMFKSYADHVLPLAEPRLAAWLDKREPDAEPRRTDWWHCLRSVVAERTGGPSTESARWWRLRTVLDRHAAERGVDREDEAAVNLITTLVEVRDSDVADGLPTMDEAVEGWLAATTTLANAARLCTERPLRPADIRLSRRLRNQIHAIQPCLPYVASAVLADELRAWIELKRPLLRLPVSNGAE</sequence>
<evidence type="ECO:0000313" key="2">
    <source>
        <dbReference type="Proteomes" id="UP001602119"/>
    </source>
</evidence>
<protein>
    <submittedName>
        <fullName evidence="1">Uncharacterized protein</fullName>
    </submittedName>
</protein>
<organism evidence="1 2">
    <name type="scientific">Microtetraspora fusca</name>
    <dbReference type="NCBI Taxonomy" id="1997"/>
    <lineage>
        <taxon>Bacteria</taxon>
        <taxon>Bacillati</taxon>
        <taxon>Actinomycetota</taxon>
        <taxon>Actinomycetes</taxon>
        <taxon>Streptosporangiales</taxon>
        <taxon>Streptosporangiaceae</taxon>
        <taxon>Microtetraspora</taxon>
    </lineage>
</organism>
<comment type="caution">
    <text evidence="1">The sequence shown here is derived from an EMBL/GenBank/DDBJ whole genome shotgun (WGS) entry which is preliminary data.</text>
</comment>
<reference evidence="1 2" key="1">
    <citation type="submission" date="2024-10" db="EMBL/GenBank/DDBJ databases">
        <title>The Natural Products Discovery Center: Release of the First 8490 Sequenced Strains for Exploring Actinobacteria Biosynthetic Diversity.</title>
        <authorList>
            <person name="Kalkreuter E."/>
            <person name="Kautsar S.A."/>
            <person name="Yang D."/>
            <person name="Bader C.D."/>
            <person name="Teijaro C.N."/>
            <person name="Fluegel L."/>
            <person name="Davis C.M."/>
            <person name="Simpson J.R."/>
            <person name="Lauterbach L."/>
            <person name="Steele A.D."/>
            <person name="Gui C."/>
            <person name="Meng S."/>
            <person name="Li G."/>
            <person name="Viehrig K."/>
            <person name="Ye F."/>
            <person name="Su P."/>
            <person name="Kiefer A.F."/>
            <person name="Nichols A."/>
            <person name="Cepeda A.J."/>
            <person name="Yan W."/>
            <person name="Fan B."/>
            <person name="Jiang Y."/>
            <person name="Adhikari A."/>
            <person name="Zheng C.-J."/>
            <person name="Schuster L."/>
            <person name="Cowan T.M."/>
            <person name="Smanski M.J."/>
            <person name="Chevrette M.G."/>
            <person name="De Carvalho L.P.S."/>
            <person name="Shen B."/>
        </authorList>
    </citation>
    <scope>NUCLEOTIDE SEQUENCE [LARGE SCALE GENOMIC DNA]</scope>
    <source>
        <strain evidence="1 2">NPDC001281</strain>
    </source>
</reference>
<evidence type="ECO:0000313" key="1">
    <source>
        <dbReference type="EMBL" id="MFF4777166.1"/>
    </source>
</evidence>
<proteinExistence type="predicted"/>
<gene>
    <name evidence="1" type="ORF">ACFY05_30360</name>
</gene>
<dbReference type="Proteomes" id="UP001602119">
    <property type="component" value="Unassembled WGS sequence"/>
</dbReference>
<name>A0ABW6VCT7_MICFU</name>
<keyword evidence="2" id="KW-1185">Reference proteome</keyword>
<accession>A0ABW6VCT7</accession>